<accession>A0A914YHN2</accession>
<organism evidence="1 2">
    <name type="scientific">Panagrolaimus superbus</name>
    <dbReference type="NCBI Taxonomy" id="310955"/>
    <lineage>
        <taxon>Eukaryota</taxon>
        <taxon>Metazoa</taxon>
        <taxon>Ecdysozoa</taxon>
        <taxon>Nematoda</taxon>
        <taxon>Chromadorea</taxon>
        <taxon>Rhabditida</taxon>
        <taxon>Tylenchina</taxon>
        <taxon>Panagrolaimomorpha</taxon>
        <taxon>Panagrolaimoidea</taxon>
        <taxon>Panagrolaimidae</taxon>
        <taxon>Panagrolaimus</taxon>
    </lineage>
</organism>
<keyword evidence="1" id="KW-1185">Reference proteome</keyword>
<protein>
    <submittedName>
        <fullName evidence="2">Uncharacterized protein</fullName>
    </submittedName>
</protein>
<proteinExistence type="predicted"/>
<dbReference type="Proteomes" id="UP000887577">
    <property type="component" value="Unplaced"/>
</dbReference>
<name>A0A914YHN2_9BILA</name>
<evidence type="ECO:0000313" key="1">
    <source>
        <dbReference type="Proteomes" id="UP000887577"/>
    </source>
</evidence>
<reference evidence="2" key="1">
    <citation type="submission" date="2022-11" db="UniProtKB">
        <authorList>
            <consortium name="WormBaseParasite"/>
        </authorList>
    </citation>
    <scope>IDENTIFICATION</scope>
</reference>
<sequence length="169" mass="19403">MFNKLKLQYFSANLSPISSTEDECEKVALHPKIRKIILHRVQCEIKELQPWILADPLPNESNKPDMADICLQTDYFNAPTTNKAVNTESLNVTDSETQYEIDIISTTINKSAFETIMEELSEEIYLDQLLAIRQKDFSIPQTIVVRPESLGDDAKIVNFIFLKKYVSLF</sequence>
<evidence type="ECO:0000313" key="2">
    <source>
        <dbReference type="WBParaSite" id="PSU_v2.g18829.t1"/>
    </source>
</evidence>
<dbReference type="AlphaFoldDB" id="A0A914YHN2"/>
<dbReference type="WBParaSite" id="PSU_v2.g18829.t1">
    <property type="protein sequence ID" value="PSU_v2.g18829.t1"/>
    <property type="gene ID" value="PSU_v2.g18829"/>
</dbReference>